<comment type="caution">
    <text evidence="1">The sequence shown here is derived from an EMBL/GenBank/DDBJ whole genome shotgun (WGS) entry which is preliminary data.</text>
</comment>
<gene>
    <name evidence="1" type="ORF">J2S03_002970</name>
</gene>
<evidence type="ECO:0000313" key="2">
    <source>
        <dbReference type="Proteomes" id="UP001232973"/>
    </source>
</evidence>
<protein>
    <recommendedName>
        <fullName evidence="3">Glycosyl transferase family 2</fullName>
    </recommendedName>
</protein>
<organism evidence="1 2">
    <name type="scientific">Alicyclobacillus cycloheptanicus</name>
    <dbReference type="NCBI Taxonomy" id="1457"/>
    <lineage>
        <taxon>Bacteria</taxon>
        <taxon>Bacillati</taxon>
        <taxon>Bacillota</taxon>
        <taxon>Bacilli</taxon>
        <taxon>Bacillales</taxon>
        <taxon>Alicyclobacillaceae</taxon>
        <taxon>Alicyclobacillus</taxon>
    </lineage>
</organism>
<sequence length="145" mass="16405">MVEALFFWALALYGAVILAWQCTRWLNRRRQRPHPLTVILVVQNAAQQIEGVIRTLMLETAWSARERKIFVIDYGSTDETANILQHLAKVHTCLEFVTVLTEAEFQQHLQSACLSEAHIGCIYDLRVSGVSQDVTADLAALCRHA</sequence>
<dbReference type="RefSeq" id="WP_274457568.1">
    <property type="nucleotide sequence ID" value="NZ_CP067097.1"/>
</dbReference>
<dbReference type="Proteomes" id="UP001232973">
    <property type="component" value="Unassembled WGS sequence"/>
</dbReference>
<dbReference type="InterPro" id="IPR029044">
    <property type="entry name" value="Nucleotide-diphossugar_trans"/>
</dbReference>
<keyword evidence="2" id="KW-1185">Reference proteome</keyword>
<name>A0ABT9XLK2_9BACL</name>
<evidence type="ECO:0000313" key="1">
    <source>
        <dbReference type="EMBL" id="MDQ0191102.1"/>
    </source>
</evidence>
<proteinExistence type="predicted"/>
<reference evidence="1 2" key="1">
    <citation type="submission" date="2023-07" db="EMBL/GenBank/DDBJ databases">
        <title>Genomic Encyclopedia of Type Strains, Phase IV (KMG-IV): sequencing the most valuable type-strain genomes for metagenomic binning, comparative biology and taxonomic classification.</title>
        <authorList>
            <person name="Goeker M."/>
        </authorList>
    </citation>
    <scope>NUCLEOTIDE SEQUENCE [LARGE SCALE GENOMIC DNA]</scope>
    <source>
        <strain evidence="1 2">DSM 4006</strain>
    </source>
</reference>
<dbReference type="SUPFAM" id="SSF53448">
    <property type="entry name" value="Nucleotide-diphospho-sugar transferases"/>
    <property type="match status" value="1"/>
</dbReference>
<evidence type="ECO:0008006" key="3">
    <source>
        <dbReference type="Google" id="ProtNLM"/>
    </source>
</evidence>
<accession>A0ABT9XLK2</accession>
<dbReference type="EMBL" id="JAUSTP010000031">
    <property type="protein sequence ID" value="MDQ0191102.1"/>
    <property type="molecule type" value="Genomic_DNA"/>
</dbReference>
<dbReference type="Gene3D" id="3.90.550.10">
    <property type="entry name" value="Spore Coat Polysaccharide Biosynthesis Protein SpsA, Chain A"/>
    <property type="match status" value="1"/>
</dbReference>